<keyword evidence="3" id="KW-1185">Reference proteome</keyword>
<accession>A0ABP6NE31</accession>
<evidence type="ECO:0000313" key="3">
    <source>
        <dbReference type="Proteomes" id="UP001500893"/>
    </source>
</evidence>
<name>A0ABP6NE31_9ACTN</name>
<proteinExistence type="predicted"/>
<gene>
    <name evidence="2" type="ORF">GCM10010521_32150</name>
</gene>
<dbReference type="Proteomes" id="UP001500893">
    <property type="component" value="Unassembled WGS sequence"/>
</dbReference>
<feature type="region of interest" description="Disordered" evidence="1">
    <location>
        <begin position="42"/>
        <end position="85"/>
    </location>
</feature>
<comment type="caution">
    <text evidence="2">The sequence shown here is derived from an EMBL/GenBank/DDBJ whole genome shotgun (WGS) entry which is preliminary data.</text>
</comment>
<evidence type="ECO:0000313" key="2">
    <source>
        <dbReference type="EMBL" id="GAA3142968.1"/>
    </source>
</evidence>
<evidence type="ECO:0000256" key="1">
    <source>
        <dbReference type="SAM" id="MobiDB-lite"/>
    </source>
</evidence>
<sequence>MIMGIIGLSLLSLSCPSPLRQGLVRNVYPTAAPVRNPFSITPWRPCHRKSETPHCLPGKDRDAATDAPERPRLPQVRREQDSRVGHDQAAPMYYCYLDIEISAGAHRGRHAGKATLT</sequence>
<reference evidence="3" key="1">
    <citation type="journal article" date="2019" name="Int. J. Syst. Evol. Microbiol.">
        <title>The Global Catalogue of Microorganisms (GCM) 10K type strain sequencing project: providing services to taxonomists for standard genome sequencing and annotation.</title>
        <authorList>
            <consortium name="The Broad Institute Genomics Platform"/>
            <consortium name="The Broad Institute Genome Sequencing Center for Infectious Disease"/>
            <person name="Wu L."/>
            <person name="Ma J."/>
        </authorList>
    </citation>
    <scope>NUCLEOTIDE SEQUENCE [LARGE SCALE GENOMIC DNA]</scope>
    <source>
        <strain evidence="3">JCM 11574</strain>
    </source>
</reference>
<organism evidence="2 3">
    <name type="scientific">Streptomyces rameus</name>
    <dbReference type="NCBI Taxonomy" id="68261"/>
    <lineage>
        <taxon>Bacteria</taxon>
        <taxon>Bacillati</taxon>
        <taxon>Actinomycetota</taxon>
        <taxon>Actinomycetes</taxon>
        <taxon>Kitasatosporales</taxon>
        <taxon>Streptomycetaceae</taxon>
        <taxon>Streptomyces</taxon>
    </lineage>
</organism>
<feature type="compositionally biased region" description="Basic and acidic residues" evidence="1">
    <location>
        <begin position="48"/>
        <end position="85"/>
    </location>
</feature>
<protein>
    <recommendedName>
        <fullName evidence="4">Secreted protein</fullName>
    </recommendedName>
</protein>
<dbReference type="EMBL" id="BAAAVM010000038">
    <property type="protein sequence ID" value="GAA3142968.1"/>
    <property type="molecule type" value="Genomic_DNA"/>
</dbReference>
<evidence type="ECO:0008006" key="4">
    <source>
        <dbReference type="Google" id="ProtNLM"/>
    </source>
</evidence>